<proteinExistence type="predicted"/>
<accession>A0ABM3RT65</accession>
<dbReference type="GeneID" id="130472277"/>
<evidence type="ECO:0000313" key="2">
    <source>
        <dbReference type="RefSeq" id="XP_056698822.1"/>
    </source>
</evidence>
<protein>
    <submittedName>
        <fullName evidence="2">Uncharacterized protein</fullName>
    </submittedName>
</protein>
<organism evidence="1 2">
    <name type="scientific">Spinacia oleracea</name>
    <name type="common">Spinach</name>
    <dbReference type="NCBI Taxonomy" id="3562"/>
    <lineage>
        <taxon>Eukaryota</taxon>
        <taxon>Viridiplantae</taxon>
        <taxon>Streptophyta</taxon>
        <taxon>Embryophyta</taxon>
        <taxon>Tracheophyta</taxon>
        <taxon>Spermatophyta</taxon>
        <taxon>Magnoliopsida</taxon>
        <taxon>eudicotyledons</taxon>
        <taxon>Gunneridae</taxon>
        <taxon>Pentapetalae</taxon>
        <taxon>Caryophyllales</taxon>
        <taxon>Chenopodiaceae</taxon>
        <taxon>Chenopodioideae</taxon>
        <taxon>Anserineae</taxon>
        <taxon>Spinacia</taxon>
    </lineage>
</organism>
<gene>
    <name evidence="2" type="primary">LOC130472277</name>
</gene>
<reference evidence="2" key="2">
    <citation type="submission" date="2025-08" db="UniProtKB">
        <authorList>
            <consortium name="RefSeq"/>
        </authorList>
    </citation>
    <scope>IDENTIFICATION</scope>
    <source>
        <tissue evidence="2">Leaf</tissue>
    </source>
</reference>
<evidence type="ECO:0000313" key="1">
    <source>
        <dbReference type="Proteomes" id="UP000813463"/>
    </source>
</evidence>
<reference evidence="1" key="1">
    <citation type="journal article" date="2021" name="Nat. Commun.">
        <title>Genomic analyses provide insights into spinach domestication and the genetic basis of agronomic traits.</title>
        <authorList>
            <person name="Cai X."/>
            <person name="Sun X."/>
            <person name="Xu C."/>
            <person name="Sun H."/>
            <person name="Wang X."/>
            <person name="Ge C."/>
            <person name="Zhang Z."/>
            <person name="Wang Q."/>
            <person name="Fei Z."/>
            <person name="Jiao C."/>
            <person name="Wang Q."/>
        </authorList>
    </citation>
    <scope>NUCLEOTIDE SEQUENCE [LARGE SCALE GENOMIC DNA]</scope>
    <source>
        <strain evidence="1">cv. Varoflay</strain>
    </source>
</reference>
<sequence length="147" mass="16994">MLARDEDVAQLYLNVGGDAVCLPWENFLDRRGHHGDLLKRLAPPVRYVQPEEEIDPEDIPYADRVIRYENSDGEQVEVTVPVASPPHRRSYDAVPEHYAAAPRARVRRWMLVIDSLKRQCAKVTHKLTGRDREECRRGRRGSVDREP</sequence>
<dbReference type="Proteomes" id="UP000813463">
    <property type="component" value="Chromosome 4"/>
</dbReference>
<keyword evidence="1" id="KW-1185">Reference proteome</keyword>
<dbReference type="RefSeq" id="XP_056698822.1">
    <property type="nucleotide sequence ID" value="XM_056842844.1"/>
</dbReference>
<name>A0ABM3RT65_SPIOL</name>